<name>A0A0D7X3H3_9BACL</name>
<keyword evidence="2" id="KW-1185">Reference proteome</keyword>
<sequence>MDGYADELVGRQHLLVEGRDSKKEGWSKQGNKKASKMLGEKFALIFVFKENEFQKSMDQAKLSYFKVLDSEQMKMVQLRLKTS</sequence>
<dbReference type="Proteomes" id="UP000032534">
    <property type="component" value="Unassembled WGS sequence"/>
</dbReference>
<dbReference type="PATRIC" id="fig|159743.3.peg.1975"/>
<accession>A0A0D7X3H3</accession>
<dbReference type="AlphaFoldDB" id="A0A0D7X3H3"/>
<evidence type="ECO:0000313" key="2">
    <source>
        <dbReference type="Proteomes" id="UP000032534"/>
    </source>
</evidence>
<reference evidence="1 2" key="1">
    <citation type="submission" date="2014-11" db="EMBL/GenBank/DDBJ databases">
        <title>Draft Genome Sequences of Paenibacillus polymyxa NRRL B-30509 and Paenibacillus terrae NRRL B-30644, Strains from a Poultry Environment that Produce Tridecaptin A and Paenicidins.</title>
        <authorList>
            <person name="van Belkum M.J."/>
            <person name="Lohans C.T."/>
            <person name="Vederas J.C."/>
        </authorList>
    </citation>
    <scope>NUCLEOTIDE SEQUENCE [LARGE SCALE GENOMIC DNA]</scope>
    <source>
        <strain evidence="1 2">NRRL B-30644</strain>
    </source>
</reference>
<protein>
    <submittedName>
        <fullName evidence="1">Uncharacterized protein</fullName>
    </submittedName>
</protein>
<comment type="caution">
    <text evidence="1">The sequence shown here is derived from an EMBL/GenBank/DDBJ whole genome shotgun (WGS) entry which is preliminary data.</text>
</comment>
<dbReference type="EMBL" id="JTHP01000013">
    <property type="protein sequence ID" value="KJD45926.1"/>
    <property type="molecule type" value="Genomic_DNA"/>
</dbReference>
<proteinExistence type="predicted"/>
<evidence type="ECO:0000313" key="1">
    <source>
        <dbReference type="EMBL" id="KJD45926.1"/>
    </source>
</evidence>
<gene>
    <name evidence="1" type="ORF">QD47_08965</name>
</gene>
<organism evidence="1 2">
    <name type="scientific">Paenibacillus terrae</name>
    <dbReference type="NCBI Taxonomy" id="159743"/>
    <lineage>
        <taxon>Bacteria</taxon>
        <taxon>Bacillati</taxon>
        <taxon>Bacillota</taxon>
        <taxon>Bacilli</taxon>
        <taxon>Bacillales</taxon>
        <taxon>Paenibacillaceae</taxon>
        <taxon>Paenibacillus</taxon>
    </lineage>
</organism>